<dbReference type="OrthoDB" id="7460492at2759"/>
<sequence length="313" mass="35460">MNRVPNADMPTEKDLKKIGRGTMVEKIAIVDDVKLSLKNRTSSPELPTFLKLLKVLKKADLFKGDITSLQQVIKDNGFVYIGAVFLDETWLNANHTVGKSWTDDTAQSCTKVPEGNGERLIICHPGTASGFVPNCLLAFKSKKTTEYHEEMNYEKFKDWFIGLLNNLKEPMTIIMDNATYHSVKINKPPNQTNRKNELVQWLSENGVTADMQMLKAELIDLVRRHKPATPTYALDEMAKEKGPSTTTLPLPFTLGHAARNNTSPPFTANKMLVLLEEAINSIQPEDWSKVMNKTKREIMSDWDRDIHNDNIME</sequence>
<dbReference type="Gene3D" id="3.30.420.10">
    <property type="entry name" value="Ribonuclease H-like superfamily/Ribonuclease H"/>
    <property type="match status" value="1"/>
</dbReference>
<evidence type="ECO:0000313" key="1">
    <source>
        <dbReference type="Proteomes" id="UP000829999"/>
    </source>
</evidence>
<keyword evidence="1" id="KW-1185">Reference proteome</keyword>
<proteinExistence type="predicted"/>
<accession>A0A9R0EWR8</accession>
<dbReference type="Proteomes" id="UP000829999">
    <property type="component" value="Chromosome 10"/>
</dbReference>
<reference evidence="2" key="1">
    <citation type="submission" date="2025-08" db="UniProtKB">
        <authorList>
            <consortium name="RefSeq"/>
        </authorList>
    </citation>
    <scope>IDENTIFICATION</scope>
    <source>
        <tissue evidence="2">Whole larval tissue</tissue>
    </source>
</reference>
<evidence type="ECO:0000313" key="2">
    <source>
        <dbReference type="RefSeq" id="XP_050552392.1"/>
    </source>
</evidence>
<organism evidence="1 2">
    <name type="scientific">Spodoptera frugiperda</name>
    <name type="common">Fall armyworm</name>
    <dbReference type="NCBI Taxonomy" id="7108"/>
    <lineage>
        <taxon>Eukaryota</taxon>
        <taxon>Metazoa</taxon>
        <taxon>Ecdysozoa</taxon>
        <taxon>Arthropoda</taxon>
        <taxon>Hexapoda</taxon>
        <taxon>Insecta</taxon>
        <taxon>Pterygota</taxon>
        <taxon>Neoptera</taxon>
        <taxon>Endopterygota</taxon>
        <taxon>Lepidoptera</taxon>
        <taxon>Glossata</taxon>
        <taxon>Ditrysia</taxon>
        <taxon>Noctuoidea</taxon>
        <taxon>Noctuidae</taxon>
        <taxon>Amphipyrinae</taxon>
        <taxon>Spodoptera</taxon>
    </lineage>
</organism>
<dbReference type="AlphaFoldDB" id="A0A9R0EWR8"/>
<name>A0A9R0EWR8_SPOFR</name>
<protein>
    <submittedName>
        <fullName evidence="2">Uncharacterized protein LOC126911145</fullName>
    </submittedName>
</protein>
<dbReference type="GeneID" id="126911145"/>
<dbReference type="PANTHER" id="PTHR33939">
    <property type="entry name" value="PROTEIN CBG22215"/>
    <property type="match status" value="1"/>
</dbReference>
<dbReference type="PANTHER" id="PTHR33939:SF1">
    <property type="entry name" value="DUF4371 DOMAIN-CONTAINING PROTEIN"/>
    <property type="match status" value="1"/>
</dbReference>
<gene>
    <name evidence="2" type="primary">LOC126911145</name>
</gene>
<dbReference type="RefSeq" id="XP_050552392.1">
    <property type="nucleotide sequence ID" value="XM_050696435.1"/>
</dbReference>
<dbReference type="InterPro" id="IPR036397">
    <property type="entry name" value="RNaseH_sf"/>
</dbReference>
<dbReference type="GO" id="GO:0003676">
    <property type="term" value="F:nucleic acid binding"/>
    <property type="evidence" value="ECO:0007669"/>
    <property type="project" value="InterPro"/>
</dbReference>